<accession>A0ABV4NTT3</accession>
<evidence type="ECO:0000313" key="1">
    <source>
        <dbReference type="EMBL" id="MFA0809513.1"/>
    </source>
</evidence>
<comment type="caution">
    <text evidence="1">The sequence shown here is derived from an EMBL/GenBank/DDBJ whole genome shotgun (WGS) entry which is preliminary data.</text>
</comment>
<dbReference type="EMBL" id="JBGMEK010000001">
    <property type="protein sequence ID" value="MFA0809513.1"/>
    <property type="molecule type" value="Genomic_DNA"/>
</dbReference>
<reference evidence="1 2" key="1">
    <citation type="submission" date="2024-08" db="EMBL/GenBank/DDBJ databases">
        <authorList>
            <person name="Ishaq N."/>
        </authorList>
    </citation>
    <scope>NUCLEOTIDE SEQUENCE [LARGE SCALE GENOMIC DNA]</scope>
    <source>
        <strain evidence="1 2">DSM 18651</strain>
    </source>
</reference>
<dbReference type="Proteomes" id="UP001569428">
    <property type="component" value="Unassembled WGS sequence"/>
</dbReference>
<keyword evidence="2" id="KW-1185">Reference proteome</keyword>
<organism evidence="1 2">
    <name type="scientific">Microbulbifer epialgicus</name>
    <dbReference type="NCBI Taxonomy" id="393907"/>
    <lineage>
        <taxon>Bacteria</taxon>
        <taxon>Pseudomonadati</taxon>
        <taxon>Pseudomonadota</taxon>
        <taxon>Gammaproteobacteria</taxon>
        <taxon>Cellvibrionales</taxon>
        <taxon>Microbulbiferaceae</taxon>
        <taxon>Microbulbifer</taxon>
    </lineage>
</organism>
<sequence>MSPEQNALKVFEEELGELAIELLKLQQHISKAIRFGIDEQRDLPISNRERIESEWNDLLGSLKYLRKSGIELKPNLEAIAKKVDKIERYTEYSKELGTVV</sequence>
<name>A0ABV4NTT3_9GAMM</name>
<protein>
    <submittedName>
        <fullName evidence="1">Uncharacterized protein</fullName>
    </submittedName>
</protein>
<gene>
    <name evidence="1" type="ORF">ACCI49_01155</name>
</gene>
<dbReference type="RefSeq" id="WP_371837130.1">
    <property type="nucleotide sequence ID" value="NZ_JBGMEK010000001.1"/>
</dbReference>
<proteinExistence type="predicted"/>
<evidence type="ECO:0000313" key="2">
    <source>
        <dbReference type="Proteomes" id="UP001569428"/>
    </source>
</evidence>